<dbReference type="InterPro" id="IPR002398">
    <property type="entry name" value="Pept_C14"/>
</dbReference>
<gene>
    <name evidence="10" type="ORF">KP79_PYT21405</name>
</gene>
<feature type="compositionally biased region" description="Polar residues" evidence="6">
    <location>
        <begin position="178"/>
        <end position="189"/>
    </location>
</feature>
<protein>
    <submittedName>
        <fullName evidence="10">Caspase-2</fullName>
    </submittedName>
</protein>
<feature type="compositionally biased region" description="Polar residues" evidence="6">
    <location>
        <begin position="131"/>
        <end position="147"/>
    </location>
</feature>
<dbReference type="InterPro" id="IPR011600">
    <property type="entry name" value="Pept_C14_caspase"/>
</dbReference>
<keyword evidence="3" id="KW-0053">Apoptosis</keyword>
<keyword evidence="4" id="KW-0378">Hydrolase</keyword>
<dbReference type="GO" id="GO:0006915">
    <property type="term" value="P:apoptotic process"/>
    <property type="evidence" value="ECO:0007669"/>
    <property type="project" value="UniProtKB-KW"/>
</dbReference>
<evidence type="ECO:0000256" key="1">
    <source>
        <dbReference type="ARBA" id="ARBA00010134"/>
    </source>
</evidence>
<reference evidence="10 11" key="1">
    <citation type="journal article" date="2017" name="Nat. Ecol. Evol.">
        <title>Scallop genome provides insights into evolution of bilaterian karyotype and development.</title>
        <authorList>
            <person name="Wang S."/>
            <person name="Zhang J."/>
            <person name="Jiao W."/>
            <person name="Li J."/>
            <person name="Xun X."/>
            <person name="Sun Y."/>
            <person name="Guo X."/>
            <person name="Huan P."/>
            <person name="Dong B."/>
            <person name="Zhang L."/>
            <person name="Hu X."/>
            <person name="Sun X."/>
            <person name="Wang J."/>
            <person name="Zhao C."/>
            <person name="Wang Y."/>
            <person name="Wang D."/>
            <person name="Huang X."/>
            <person name="Wang R."/>
            <person name="Lv J."/>
            <person name="Li Y."/>
            <person name="Zhang Z."/>
            <person name="Liu B."/>
            <person name="Lu W."/>
            <person name="Hui Y."/>
            <person name="Liang J."/>
            <person name="Zhou Z."/>
            <person name="Hou R."/>
            <person name="Li X."/>
            <person name="Liu Y."/>
            <person name="Li H."/>
            <person name="Ning X."/>
            <person name="Lin Y."/>
            <person name="Zhao L."/>
            <person name="Xing Q."/>
            <person name="Dou J."/>
            <person name="Li Y."/>
            <person name="Mao J."/>
            <person name="Guo H."/>
            <person name="Dou H."/>
            <person name="Li T."/>
            <person name="Mu C."/>
            <person name="Jiang W."/>
            <person name="Fu Q."/>
            <person name="Fu X."/>
            <person name="Miao Y."/>
            <person name="Liu J."/>
            <person name="Yu Q."/>
            <person name="Li R."/>
            <person name="Liao H."/>
            <person name="Li X."/>
            <person name="Kong Y."/>
            <person name="Jiang Z."/>
            <person name="Chourrout D."/>
            <person name="Li R."/>
            <person name="Bao Z."/>
        </authorList>
    </citation>
    <scope>NUCLEOTIDE SEQUENCE [LARGE SCALE GENOMIC DNA]</scope>
    <source>
        <strain evidence="10 11">PY_sf001</strain>
    </source>
</reference>
<dbReference type="SUPFAM" id="SSF54277">
    <property type="entry name" value="CAD &amp; PB1 domains"/>
    <property type="match status" value="1"/>
</dbReference>
<proteinExistence type="inferred from homology"/>
<dbReference type="Gene3D" id="3.10.20.90">
    <property type="entry name" value="Phosphatidylinositol 3-kinase Catalytic Subunit, Chain A, domain 1"/>
    <property type="match status" value="1"/>
</dbReference>
<dbReference type="InterPro" id="IPR053793">
    <property type="entry name" value="PB1-like"/>
</dbReference>
<evidence type="ECO:0000313" key="10">
    <source>
        <dbReference type="EMBL" id="OWF41225.1"/>
    </source>
</evidence>
<dbReference type="GO" id="GO:0004197">
    <property type="term" value="F:cysteine-type endopeptidase activity"/>
    <property type="evidence" value="ECO:0007669"/>
    <property type="project" value="InterPro"/>
</dbReference>
<dbReference type="PROSITE" id="PS50208">
    <property type="entry name" value="CASPASE_P20"/>
    <property type="match status" value="1"/>
</dbReference>
<comment type="similarity">
    <text evidence="1 5">Belongs to the peptidase C14A family.</text>
</comment>
<feature type="domain" description="Caspase family p20" evidence="8">
    <location>
        <begin position="254"/>
        <end position="329"/>
    </location>
</feature>
<organism evidence="10 11">
    <name type="scientific">Mizuhopecten yessoensis</name>
    <name type="common">Japanese scallop</name>
    <name type="synonym">Patinopecten yessoensis</name>
    <dbReference type="NCBI Taxonomy" id="6573"/>
    <lineage>
        <taxon>Eukaryota</taxon>
        <taxon>Metazoa</taxon>
        <taxon>Spiralia</taxon>
        <taxon>Lophotrochozoa</taxon>
        <taxon>Mollusca</taxon>
        <taxon>Bivalvia</taxon>
        <taxon>Autobranchia</taxon>
        <taxon>Pteriomorphia</taxon>
        <taxon>Pectinida</taxon>
        <taxon>Pectinoidea</taxon>
        <taxon>Pectinidae</taxon>
        <taxon>Mizuhopecten</taxon>
    </lineage>
</organism>
<name>A0A210PXL8_MIZYE</name>
<dbReference type="Pfam" id="PF00564">
    <property type="entry name" value="PB1"/>
    <property type="match status" value="1"/>
</dbReference>
<feature type="compositionally biased region" description="Polar residues" evidence="6">
    <location>
        <begin position="196"/>
        <end position="209"/>
    </location>
</feature>
<keyword evidence="11" id="KW-1185">Reference proteome</keyword>
<dbReference type="PROSITE" id="PS50207">
    <property type="entry name" value="CASPASE_P10"/>
    <property type="match status" value="1"/>
</dbReference>
<sequence>MLSISCCIRLNMFLQYQGIMDDHGRGRWVKVKATWKEVHRRSIDPSLRLEDVKRDVQTWFPLLADQEVSLDLVYQDDDGDEVTIATEEDWREICSNLSELKLSIRATHIRRPKASFSESTKSGYSTASVLRNLSNSDNNQLTNGTQVKTRDSGNMESEVPHQISGIVTQASDDIFQRNGNQEDVSSSGMSPRPEHAQSNFSFSNGQVQSSDEDEVYWPPTSGDTLDQVKVKRCPNPDNVDSRARDPANSYHSDTKGRVIIFNNKKFTSEPDIQGDFDTTCLSLLFKDLKYDVCSYTNQSAQQMREKLEKEKAVLAKTKYSCYIVFILTHCDPKTKTLSGSKGDTIPLDEITGRLKEEDALKGVPKLVFIDGVKHDFQESVPKLGNVPSSNALKMPVTTGVDRPWTAQGVDSTDSCPSNNMDDFYIYMAGTLGEGNPTYKGSLMLQALVKVFCTYMYRDSLSEMMVKVERLMEDARTKTIRFRMPQQTTDTLKKDLYFHVNE</sequence>
<dbReference type="SUPFAM" id="SSF52129">
    <property type="entry name" value="Caspase-like"/>
    <property type="match status" value="1"/>
</dbReference>
<feature type="domain" description="Caspase family p10" evidence="7">
    <location>
        <begin position="437"/>
        <end position="499"/>
    </location>
</feature>
<dbReference type="PRINTS" id="PR00376">
    <property type="entry name" value="IL1BCENZYME"/>
</dbReference>
<feature type="domain" description="PB1" evidence="9">
    <location>
        <begin position="28"/>
        <end position="107"/>
    </location>
</feature>
<dbReference type="GO" id="GO:0006508">
    <property type="term" value="P:proteolysis"/>
    <property type="evidence" value="ECO:0007669"/>
    <property type="project" value="UniProtKB-KW"/>
</dbReference>
<dbReference type="InterPro" id="IPR000270">
    <property type="entry name" value="PB1_dom"/>
</dbReference>
<evidence type="ECO:0000259" key="9">
    <source>
        <dbReference type="PROSITE" id="PS51745"/>
    </source>
</evidence>
<evidence type="ECO:0000256" key="4">
    <source>
        <dbReference type="ARBA" id="ARBA00022801"/>
    </source>
</evidence>
<keyword evidence="2" id="KW-0645">Protease</keyword>
<evidence type="ECO:0000259" key="7">
    <source>
        <dbReference type="PROSITE" id="PS50207"/>
    </source>
</evidence>
<dbReference type="SMART" id="SM00666">
    <property type="entry name" value="PB1"/>
    <property type="match status" value="1"/>
</dbReference>
<evidence type="ECO:0000259" key="8">
    <source>
        <dbReference type="PROSITE" id="PS50208"/>
    </source>
</evidence>
<dbReference type="Proteomes" id="UP000242188">
    <property type="component" value="Unassembled WGS sequence"/>
</dbReference>
<evidence type="ECO:0000256" key="5">
    <source>
        <dbReference type="RuleBase" id="RU003971"/>
    </source>
</evidence>
<feature type="region of interest" description="Disordered" evidence="6">
    <location>
        <begin position="178"/>
        <end position="251"/>
    </location>
</feature>
<dbReference type="PROSITE" id="PS51745">
    <property type="entry name" value="PB1"/>
    <property type="match status" value="1"/>
</dbReference>
<dbReference type="PANTHER" id="PTHR47901:SF8">
    <property type="entry name" value="CASPASE-3"/>
    <property type="match status" value="1"/>
</dbReference>
<dbReference type="AlphaFoldDB" id="A0A210PXL8"/>
<accession>A0A210PXL8</accession>
<dbReference type="InterPro" id="IPR001309">
    <property type="entry name" value="Pept_C14_p20"/>
</dbReference>
<evidence type="ECO:0000256" key="6">
    <source>
        <dbReference type="SAM" id="MobiDB-lite"/>
    </source>
</evidence>
<dbReference type="Gene3D" id="3.40.50.1460">
    <property type="match status" value="1"/>
</dbReference>
<dbReference type="Pfam" id="PF00656">
    <property type="entry name" value="Peptidase_C14"/>
    <property type="match status" value="1"/>
</dbReference>
<dbReference type="InterPro" id="IPR002138">
    <property type="entry name" value="Pept_C14_p10"/>
</dbReference>
<dbReference type="InterPro" id="IPR015917">
    <property type="entry name" value="Pept_C14A"/>
</dbReference>
<evidence type="ECO:0000313" key="11">
    <source>
        <dbReference type="Proteomes" id="UP000242188"/>
    </source>
</evidence>
<comment type="caution">
    <text evidence="10">The sequence shown here is derived from an EMBL/GenBank/DDBJ whole genome shotgun (WGS) entry which is preliminary data.</text>
</comment>
<evidence type="ECO:0000256" key="3">
    <source>
        <dbReference type="ARBA" id="ARBA00022703"/>
    </source>
</evidence>
<feature type="region of interest" description="Disordered" evidence="6">
    <location>
        <begin position="131"/>
        <end position="157"/>
    </location>
</feature>
<dbReference type="InterPro" id="IPR029030">
    <property type="entry name" value="Caspase-like_dom_sf"/>
</dbReference>
<dbReference type="SMART" id="SM00115">
    <property type="entry name" value="CASc"/>
    <property type="match status" value="1"/>
</dbReference>
<dbReference type="PANTHER" id="PTHR47901">
    <property type="entry name" value="CASPASE RECRUITMENT DOMAIN-CONTAINING PROTEIN 18"/>
    <property type="match status" value="1"/>
</dbReference>
<evidence type="ECO:0000256" key="2">
    <source>
        <dbReference type="ARBA" id="ARBA00022670"/>
    </source>
</evidence>
<dbReference type="EMBL" id="NEDP02005415">
    <property type="protein sequence ID" value="OWF41225.1"/>
    <property type="molecule type" value="Genomic_DNA"/>
</dbReference>
<dbReference type="CDD" id="cd05992">
    <property type="entry name" value="PB1"/>
    <property type="match status" value="1"/>
</dbReference>
<dbReference type="STRING" id="6573.A0A210PXL8"/>